<dbReference type="InterPro" id="IPR056738">
    <property type="entry name" value="NfeD1b_N"/>
</dbReference>
<feature type="domain" description="NfeD1b N-terminal" evidence="10">
    <location>
        <begin position="34"/>
        <end position="216"/>
    </location>
</feature>
<evidence type="ECO:0000256" key="3">
    <source>
        <dbReference type="ARBA" id="ARBA00022989"/>
    </source>
</evidence>
<comment type="subcellular location">
    <subcellularLocation>
        <location evidence="1">Membrane</location>
        <topology evidence="1">Multi-pass membrane protein</topology>
    </subcellularLocation>
</comment>
<dbReference type="Pfam" id="PF25145">
    <property type="entry name" value="NfeD1b_N"/>
    <property type="match status" value="1"/>
</dbReference>
<dbReference type="FunFam" id="3.90.226.10:FF:000089">
    <property type="entry name" value="Membrane-bound serine protease"/>
    <property type="match status" value="1"/>
</dbReference>
<dbReference type="EMBL" id="JAAMRD010000016">
    <property type="protein sequence ID" value="MBA1306243.1"/>
    <property type="molecule type" value="Genomic_DNA"/>
</dbReference>
<evidence type="ECO:0000256" key="5">
    <source>
        <dbReference type="SAM" id="MobiDB-lite"/>
    </source>
</evidence>
<evidence type="ECO:0000256" key="7">
    <source>
        <dbReference type="SAM" id="SignalP"/>
    </source>
</evidence>
<feature type="domain" description="NfeD-like C-terminal" evidence="8">
    <location>
        <begin position="388"/>
        <end position="443"/>
    </location>
</feature>
<accession>A0AA40RX19</accession>
<dbReference type="Gene3D" id="3.90.226.10">
    <property type="entry name" value="2-enoyl-CoA Hydratase, Chain A, domain 1"/>
    <property type="match status" value="1"/>
</dbReference>
<dbReference type="Gene3D" id="2.40.50.140">
    <property type="entry name" value="Nucleic acid-binding proteins"/>
    <property type="match status" value="1"/>
</dbReference>
<protein>
    <submittedName>
        <fullName evidence="11">Nodulation protein NfeD</fullName>
    </submittedName>
</protein>
<dbReference type="AlphaFoldDB" id="A0AA40RX19"/>
<evidence type="ECO:0000256" key="4">
    <source>
        <dbReference type="ARBA" id="ARBA00023136"/>
    </source>
</evidence>
<reference evidence="11" key="1">
    <citation type="submission" date="2020-02" db="EMBL/GenBank/DDBJ databases">
        <title>Synteny-based analysis reveals conserved mechanism for high triclosan tolerance in Pseudomonas, as well as instances of horizontal transfer.</title>
        <authorList>
            <person name="Mcfarland A.G."/>
            <person name="Bertucci H.K."/>
            <person name="Litmann E."/>
            <person name="Shen J."/>
            <person name="Huttenhower C."/>
            <person name="Hartmann E.M."/>
        </authorList>
    </citation>
    <scope>NUCLEOTIDE SEQUENCE</scope>
    <source>
        <strain evidence="11">109A1</strain>
    </source>
</reference>
<feature type="compositionally biased region" description="Basic and acidic residues" evidence="5">
    <location>
        <begin position="139"/>
        <end position="150"/>
    </location>
</feature>
<dbReference type="PANTHER" id="PTHR33507:SF4">
    <property type="entry name" value="NODULATION COMPETITIVENESS PROTEIN NFED"/>
    <property type="match status" value="1"/>
</dbReference>
<evidence type="ECO:0000256" key="6">
    <source>
        <dbReference type="SAM" id="Phobius"/>
    </source>
</evidence>
<dbReference type="GO" id="GO:0016020">
    <property type="term" value="C:membrane"/>
    <property type="evidence" value="ECO:0007669"/>
    <property type="project" value="UniProtKB-SubCell"/>
</dbReference>
<evidence type="ECO:0000259" key="10">
    <source>
        <dbReference type="Pfam" id="PF25145"/>
    </source>
</evidence>
<evidence type="ECO:0000259" key="8">
    <source>
        <dbReference type="Pfam" id="PF01957"/>
    </source>
</evidence>
<dbReference type="InterPro" id="IPR012340">
    <property type="entry name" value="NA-bd_OB-fold"/>
</dbReference>
<proteinExistence type="predicted"/>
<gene>
    <name evidence="11" type="ORF">G7024_17765</name>
</gene>
<feature type="transmembrane region" description="Helical" evidence="6">
    <location>
        <begin position="355"/>
        <end position="376"/>
    </location>
</feature>
<dbReference type="InterPro" id="IPR056739">
    <property type="entry name" value="NfeD_membrane"/>
</dbReference>
<dbReference type="Pfam" id="PF01957">
    <property type="entry name" value="NfeD"/>
    <property type="match status" value="1"/>
</dbReference>
<evidence type="ECO:0000313" key="12">
    <source>
        <dbReference type="Proteomes" id="UP001138621"/>
    </source>
</evidence>
<comment type="caution">
    <text evidence="11">The sequence shown here is derived from an EMBL/GenBank/DDBJ whole genome shotgun (WGS) entry which is preliminary data.</text>
</comment>
<dbReference type="SUPFAM" id="SSF52096">
    <property type="entry name" value="ClpP/crotonase"/>
    <property type="match status" value="1"/>
</dbReference>
<keyword evidence="2 6" id="KW-0812">Transmembrane</keyword>
<evidence type="ECO:0000313" key="11">
    <source>
        <dbReference type="EMBL" id="MBA1306243.1"/>
    </source>
</evidence>
<feature type="transmembrane region" description="Helical" evidence="6">
    <location>
        <begin position="247"/>
        <end position="269"/>
    </location>
</feature>
<dbReference type="SUPFAM" id="SSF141322">
    <property type="entry name" value="NfeD domain-like"/>
    <property type="match status" value="1"/>
</dbReference>
<feature type="domain" description="NfeD integral membrane" evidence="9">
    <location>
        <begin position="256"/>
        <end position="372"/>
    </location>
</feature>
<evidence type="ECO:0000256" key="1">
    <source>
        <dbReference type="ARBA" id="ARBA00004141"/>
    </source>
</evidence>
<name>A0AA40RX19_STUST</name>
<feature type="transmembrane region" description="Helical" evidence="6">
    <location>
        <begin position="276"/>
        <end position="294"/>
    </location>
</feature>
<sequence length="458" mass="47799">MPRHPARWLLALLFALAVQSASAADPVTLLRVDGAIGPASADYILRGLQHARDEGAQLVVLELDTPGGLDTSMRAIIKAILASPIPVATYVTPSGARAASAGTYMLYASHVAAMAPGTNLGAATPVQIGGMPGAPPEQPKGEREDDAKASGDALARKQVNDAAAYIRGLAQLRERNAEWAEQAVREAVSLSASEALNLKVIDYLARDVADLLRQLDGKTLATIEGEVRLQTADARLIEHAPDWRVRLLAVITNPSVALILMMIGIYGLILEFSNPGMGAGGVLGGICLILALYALQLLPVNYAGVALILLGIAFMVAEAFLPSFGVLGIGGVAAFVAGAVILIDTEVPGFGIPLSLIVPLGFASALLVFAIVAMALKARRQRLVGGDAELIGSLAPVTGISAQDPHSGWVHLQGENWQVRSATPLQVGQQVRVVAREGLQLSVAAQPSSNREELNHGL</sequence>
<dbReference type="InterPro" id="IPR002810">
    <property type="entry name" value="NfeD-like_C"/>
</dbReference>
<feature type="region of interest" description="Disordered" evidence="5">
    <location>
        <begin position="125"/>
        <end position="150"/>
    </location>
</feature>
<dbReference type="InterPro" id="IPR052165">
    <property type="entry name" value="Membrane_assoc_protease"/>
</dbReference>
<dbReference type="InterPro" id="IPR029045">
    <property type="entry name" value="ClpP/crotonase-like_dom_sf"/>
</dbReference>
<evidence type="ECO:0000256" key="2">
    <source>
        <dbReference type="ARBA" id="ARBA00022692"/>
    </source>
</evidence>
<dbReference type="PANTHER" id="PTHR33507">
    <property type="entry name" value="INNER MEMBRANE PROTEIN YBBJ"/>
    <property type="match status" value="1"/>
</dbReference>
<keyword evidence="7" id="KW-0732">Signal</keyword>
<evidence type="ECO:0000259" key="9">
    <source>
        <dbReference type="Pfam" id="PF24961"/>
    </source>
</evidence>
<dbReference type="RefSeq" id="WP_084903445.1">
    <property type="nucleotide sequence ID" value="NZ_CAJFAG010000022.1"/>
</dbReference>
<dbReference type="Proteomes" id="UP001138621">
    <property type="component" value="Unassembled WGS sequence"/>
</dbReference>
<dbReference type="CDD" id="cd07020">
    <property type="entry name" value="Clp_protease_NfeD_1"/>
    <property type="match status" value="1"/>
</dbReference>
<feature type="transmembrane region" description="Helical" evidence="6">
    <location>
        <begin position="324"/>
        <end position="343"/>
    </location>
</feature>
<keyword evidence="4 6" id="KW-0472">Membrane</keyword>
<keyword evidence="3 6" id="KW-1133">Transmembrane helix</keyword>
<organism evidence="11 12">
    <name type="scientific">Stutzerimonas stutzeri</name>
    <name type="common">Pseudomonas stutzeri</name>
    <dbReference type="NCBI Taxonomy" id="316"/>
    <lineage>
        <taxon>Bacteria</taxon>
        <taxon>Pseudomonadati</taxon>
        <taxon>Pseudomonadota</taxon>
        <taxon>Gammaproteobacteria</taxon>
        <taxon>Pseudomonadales</taxon>
        <taxon>Pseudomonadaceae</taxon>
        <taxon>Stutzerimonas</taxon>
    </lineage>
</organism>
<dbReference type="Pfam" id="PF24961">
    <property type="entry name" value="NfeD_membrane"/>
    <property type="match status" value="1"/>
</dbReference>
<feature type="transmembrane region" description="Helical" evidence="6">
    <location>
        <begin position="300"/>
        <end position="317"/>
    </location>
</feature>
<feature type="signal peptide" evidence="7">
    <location>
        <begin position="1"/>
        <end position="23"/>
    </location>
</feature>
<feature type="chain" id="PRO_5041329018" evidence="7">
    <location>
        <begin position="24"/>
        <end position="458"/>
    </location>
</feature>